<organism evidence="1 2">
    <name type="scientific">Flavobacterium suaedae</name>
    <dbReference type="NCBI Taxonomy" id="1767027"/>
    <lineage>
        <taxon>Bacteria</taxon>
        <taxon>Pseudomonadati</taxon>
        <taxon>Bacteroidota</taxon>
        <taxon>Flavobacteriia</taxon>
        <taxon>Flavobacteriales</taxon>
        <taxon>Flavobacteriaceae</taxon>
        <taxon>Flavobacterium</taxon>
    </lineage>
</organism>
<accession>A0ABQ1K2Q9</accession>
<dbReference type="EMBL" id="BMJE01000006">
    <property type="protein sequence ID" value="GGB82655.1"/>
    <property type="molecule type" value="Genomic_DNA"/>
</dbReference>
<dbReference type="RefSeq" id="WP_188621481.1">
    <property type="nucleotide sequence ID" value="NZ_BMJE01000006.1"/>
</dbReference>
<keyword evidence="2" id="KW-1185">Reference proteome</keyword>
<gene>
    <name evidence="1" type="ORF">GCM10007424_23360</name>
</gene>
<reference evidence="2" key="1">
    <citation type="journal article" date="2019" name="Int. J. Syst. Evol. Microbiol.">
        <title>The Global Catalogue of Microorganisms (GCM) 10K type strain sequencing project: providing services to taxonomists for standard genome sequencing and annotation.</title>
        <authorList>
            <consortium name="The Broad Institute Genomics Platform"/>
            <consortium name="The Broad Institute Genome Sequencing Center for Infectious Disease"/>
            <person name="Wu L."/>
            <person name="Ma J."/>
        </authorList>
    </citation>
    <scope>NUCLEOTIDE SEQUENCE [LARGE SCALE GENOMIC DNA]</scope>
    <source>
        <strain evidence="2">CGMCC 1.15461</strain>
    </source>
</reference>
<evidence type="ECO:0000313" key="1">
    <source>
        <dbReference type="EMBL" id="GGB82655.1"/>
    </source>
</evidence>
<dbReference type="Proteomes" id="UP000615760">
    <property type="component" value="Unassembled WGS sequence"/>
</dbReference>
<protein>
    <submittedName>
        <fullName evidence="1">Uncharacterized protein</fullName>
    </submittedName>
</protein>
<proteinExistence type="predicted"/>
<evidence type="ECO:0000313" key="2">
    <source>
        <dbReference type="Proteomes" id="UP000615760"/>
    </source>
</evidence>
<sequence length="71" mass="8375">MKTSKPTKKRNNYNEDILNSLAKKFGYSVDYIRKCLRDDRKGIMPDVIKKEYKYLENIAKKAVETKINTSE</sequence>
<comment type="caution">
    <text evidence="1">The sequence shown here is derived from an EMBL/GenBank/DDBJ whole genome shotgun (WGS) entry which is preliminary data.</text>
</comment>
<name>A0ABQ1K2Q9_9FLAO</name>